<dbReference type="Gene3D" id="3.90.1150.200">
    <property type="match status" value="1"/>
</dbReference>
<name>A0A2M9ZBM2_9LEPT</name>
<protein>
    <recommendedName>
        <fullName evidence="1">YdhG-like domain-containing protein</fullName>
    </recommendedName>
</protein>
<proteinExistence type="predicted"/>
<organism evidence="2 3">
    <name type="scientific">Leptospira wolffii</name>
    <dbReference type="NCBI Taxonomy" id="409998"/>
    <lineage>
        <taxon>Bacteria</taxon>
        <taxon>Pseudomonadati</taxon>
        <taxon>Spirochaetota</taxon>
        <taxon>Spirochaetia</taxon>
        <taxon>Leptospirales</taxon>
        <taxon>Leptospiraceae</taxon>
        <taxon>Leptospira</taxon>
    </lineage>
</organism>
<accession>A0A2M9ZBM2</accession>
<dbReference type="InterPro" id="IPR014922">
    <property type="entry name" value="YdhG-like"/>
</dbReference>
<dbReference type="Proteomes" id="UP000231912">
    <property type="component" value="Unassembled WGS sequence"/>
</dbReference>
<evidence type="ECO:0000259" key="1">
    <source>
        <dbReference type="Pfam" id="PF08818"/>
    </source>
</evidence>
<evidence type="ECO:0000313" key="2">
    <source>
        <dbReference type="EMBL" id="PJZ65823.1"/>
    </source>
</evidence>
<dbReference type="AlphaFoldDB" id="A0A2M9ZBM2"/>
<comment type="caution">
    <text evidence="2">The sequence shown here is derived from an EMBL/GenBank/DDBJ whole genome shotgun (WGS) entry which is preliminary data.</text>
</comment>
<feature type="domain" description="YdhG-like" evidence="1">
    <location>
        <begin position="20"/>
        <end position="111"/>
    </location>
</feature>
<dbReference type="EMBL" id="NPDT01000003">
    <property type="protein sequence ID" value="PJZ65823.1"/>
    <property type="molecule type" value="Genomic_DNA"/>
</dbReference>
<dbReference type="RefSeq" id="WP_100758731.1">
    <property type="nucleotide sequence ID" value="NZ_NPDT01000003.1"/>
</dbReference>
<dbReference type="SUPFAM" id="SSF159888">
    <property type="entry name" value="YdhG-like"/>
    <property type="match status" value="1"/>
</dbReference>
<dbReference type="Pfam" id="PF08818">
    <property type="entry name" value="DUF1801"/>
    <property type="match status" value="1"/>
</dbReference>
<gene>
    <name evidence="2" type="ORF">CH371_09750</name>
</gene>
<sequence>MKTDYKDIDHYISTFPDDVQEILEGLRAFIRKNAPEAKEKISYQIPTFDFYGNLVHFAAYKNHIGFYPGAKAIRVFQEELKGFKTSKGTVQFPIKKPLPLGLIGKIVKFRVKENSESGKRKAKA</sequence>
<evidence type="ECO:0000313" key="3">
    <source>
        <dbReference type="Proteomes" id="UP000231912"/>
    </source>
</evidence>
<reference evidence="2 3" key="1">
    <citation type="submission" date="2017-07" db="EMBL/GenBank/DDBJ databases">
        <title>Leptospira spp. isolated from tropical soils.</title>
        <authorList>
            <person name="Thibeaux R."/>
            <person name="Iraola G."/>
            <person name="Ferres I."/>
            <person name="Bierque E."/>
            <person name="Girault D."/>
            <person name="Soupe-Gilbert M.-E."/>
            <person name="Picardeau M."/>
            <person name="Goarant C."/>
        </authorList>
    </citation>
    <scope>NUCLEOTIDE SEQUENCE [LARGE SCALE GENOMIC DNA]</scope>
    <source>
        <strain evidence="2 3">FH2-C-A2</strain>
    </source>
</reference>